<dbReference type="EMBL" id="JAGKQM010000013">
    <property type="protein sequence ID" value="KAH0889185.1"/>
    <property type="molecule type" value="Genomic_DNA"/>
</dbReference>
<protein>
    <recommendedName>
        <fullName evidence="4">SHSP domain-containing protein</fullName>
    </recommendedName>
</protein>
<sequence length="176" mass="19739">MASSTSLALRRLISSSVVPRSVRPAASLRLFNTNAARSYEEGDNRNHRPNRTVSPRGGDFFSDMFTPTRSLSQVLNFMDQIGESPLLASSGARRGWDTREDVKLALEQNTLVIKGEGKTEEGDEDDGRKFSSRIGLPEKVYKTDEIKAEMKNGVLKVVVPKLKEDERYNVRHIQVD</sequence>
<name>A0ABQ8A9H3_BRANA</name>
<accession>A0ABQ8A9H3</accession>
<evidence type="ECO:0000259" key="4">
    <source>
        <dbReference type="PROSITE" id="PS01031"/>
    </source>
</evidence>
<evidence type="ECO:0000256" key="1">
    <source>
        <dbReference type="PROSITE-ProRule" id="PRU00285"/>
    </source>
</evidence>
<reference evidence="5 6" key="1">
    <citation type="submission" date="2021-05" db="EMBL/GenBank/DDBJ databases">
        <title>Genome Assembly of Synthetic Allotetraploid Brassica napus Reveals Homoeologous Exchanges between Subgenomes.</title>
        <authorList>
            <person name="Davis J.T."/>
        </authorList>
    </citation>
    <scope>NUCLEOTIDE SEQUENCE [LARGE SCALE GENOMIC DNA]</scope>
    <source>
        <strain evidence="6">cv. Da-Ae</strain>
        <tissue evidence="5">Seedling</tissue>
    </source>
</reference>
<dbReference type="Proteomes" id="UP000824890">
    <property type="component" value="Unassembled WGS sequence"/>
</dbReference>
<dbReference type="PROSITE" id="PS01031">
    <property type="entry name" value="SHSP"/>
    <property type="match status" value="1"/>
</dbReference>
<proteinExistence type="inferred from homology"/>
<organism evidence="5 6">
    <name type="scientific">Brassica napus</name>
    <name type="common">Rape</name>
    <dbReference type="NCBI Taxonomy" id="3708"/>
    <lineage>
        <taxon>Eukaryota</taxon>
        <taxon>Viridiplantae</taxon>
        <taxon>Streptophyta</taxon>
        <taxon>Embryophyta</taxon>
        <taxon>Tracheophyta</taxon>
        <taxon>Spermatophyta</taxon>
        <taxon>Magnoliopsida</taxon>
        <taxon>eudicotyledons</taxon>
        <taxon>Gunneridae</taxon>
        <taxon>Pentapetalae</taxon>
        <taxon>rosids</taxon>
        <taxon>malvids</taxon>
        <taxon>Brassicales</taxon>
        <taxon>Brassicaceae</taxon>
        <taxon>Brassiceae</taxon>
        <taxon>Brassica</taxon>
    </lineage>
</organism>
<comment type="similarity">
    <text evidence="1 2">Belongs to the small heat shock protein (HSP20) family.</text>
</comment>
<keyword evidence="6" id="KW-1185">Reference proteome</keyword>
<dbReference type="SUPFAM" id="SSF49764">
    <property type="entry name" value="HSP20-like chaperones"/>
    <property type="match status" value="1"/>
</dbReference>
<dbReference type="InterPro" id="IPR002068">
    <property type="entry name" value="A-crystallin/Hsp20_dom"/>
</dbReference>
<feature type="region of interest" description="Disordered" evidence="3">
    <location>
        <begin position="39"/>
        <end position="59"/>
    </location>
</feature>
<gene>
    <name evidence="5" type="ORF">HID58_051614</name>
</gene>
<dbReference type="CDD" id="cd06464">
    <property type="entry name" value="ACD_sHsps-like"/>
    <property type="match status" value="1"/>
</dbReference>
<evidence type="ECO:0000256" key="3">
    <source>
        <dbReference type="SAM" id="MobiDB-lite"/>
    </source>
</evidence>
<dbReference type="InterPro" id="IPR008978">
    <property type="entry name" value="HSP20-like_chaperone"/>
</dbReference>
<dbReference type="Gene3D" id="2.60.40.790">
    <property type="match status" value="1"/>
</dbReference>
<dbReference type="PANTHER" id="PTHR46991">
    <property type="entry name" value="23.5 KDA HEAT SHOCK PROTEIN, MITOCHONDRIAL"/>
    <property type="match status" value="1"/>
</dbReference>
<dbReference type="InterPro" id="IPR044656">
    <property type="entry name" value="HSP14.7/HSP23.5/HSP23.6-like"/>
</dbReference>
<dbReference type="Pfam" id="PF00011">
    <property type="entry name" value="HSP20"/>
    <property type="match status" value="1"/>
</dbReference>
<evidence type="ECO:0000313" key="5">
    <source>
        <dbReference type="EMBL" id="KAH0889185.1"/>
    </source>
</evidence>
<evidence type="ECO:0000313" key="6">
    <source>
        <dbReference type="Proteomes" id="UP000824890"/>
    </source>
</evidence>
<comment type="caution">
    <text evidence="5">The sequence shown here is derived from an EMBL/GenBank/DDBJ whole genome shotgun (WGS) entry which is preliminary data.</text>
</comment>
<evidence type="ECO:0000256" key="2">
    <source>
        <dbReference type="RuleBase" id="RU003616"/>
    </source>
</evidence>
<dbReference type="PANTHER" id="PTHR46991:SF33">
    <property type="entry name" value="23.5 KDA HEAT SHOCK PROTEIN, MITOCHONDRIAL"/>
    <property type="match status" value="1"/>
</dbReference>
<feature type="domain" description="SHSP" evidence="4">
    <location>
        <begin position="69"/>
        <end position="176"/>
    </location>
</feature>